<evidence type="ECO:0000313" key="3">
    <source>
        <dbReference type="EMBL" id="ODQ76673.1"/>
    </source>
</evidence>
<dbReference type="OrthoDB" id="5388417at2759"/>
<reference evidence="3 4" key="1">
    <citation type="journal article" date="2016" name="Proc. Natl. Acad. Sci. U.S.A.">
        <title>Comparative genomics of biotechnologically important yeasts.</title>
        <authorList>
            <person name="Riley R."/>
            <person name="Haridas S."/>
            <person name="Wolfe K.H."/>
            <person name="Lopes M.R."/>
            <person name="Hittinger C.T."/>
            <person name="Goeker M."/>
            <person name="Salamov A.A."/>
            <person name="Wisecaver J.H."/>
            <person name="Long T.M."/>
            <person name="Calvey C.H."/>
            <person name="Aerts A.L."/>
            <person name="Barry K.W."/>
            <person name="Choi C."/>
            <person name="Clum A."/>
            <person name="Coughlan A.Y."/>
            <person name="Deshpande S."/>
            <person name="Douglass A.P."/>
            <person name="Hanson S.J."/>
            <person name="Klenk H.-P."/>
            <person name="LaButti K.M."/>
            <person name="Lapidus A."/>
            <person name="Lindquist E.A."/>
            <person name="Lipzen A.M."/>
            <person name="Meier-Kolthoff J.P."/>
            <person name="Ohm R.A."/>
            <person name="Otillar R.P."/>
            <person name="Pangilinan J.L."/>
            <person name="Peng Y."/>
            <person name="Rokas A."/>
            <person name="Rosa C.A."/>
            <person name="Scheuner C."/>
            <person name="Sibirny A.A."/>
            <person name="Slot J.C."/>
            <person name="Stielow J.B."/>
            <person name="Sun H."/>
            <person name="Kurtzman C.P."/>
            <person name="Blackwell M."/>
            <person name="Grigoriev I.V."/>
            <person name="Jeffries T.W."/>
        </authorList>
    </citation>
    <scope>NUCLEOTIDE SEQUENCE [LARGE SCALE GENOMIC DNA]</scope>
    <source>
        <strain evidence="3 4">NRRL Y-11557</strain>
    </source>
</reference>
<dbReference type="Proteomes" id="UP000094385">
    <property type="component" value="Unassembled WGS sequence"/>
</dbReference>
<keyword evidence="2" id="KW-1133">Transmembrane helix</keyword>
<keyword evidence="2" id="KW-0812">Transmembrane</keyword>
<dbReference type="AlphaFoldDB" id="A0A1E3QG35"/>
<keyword evidence="4" id="KW-1185">Reference proteome</keyword>
<feature type="region of interest" description="Disordered" evidence="1">
    <location>
        <begin position="166"/>
        <end position="186"/>
    </location>
</feature>
<evidence type="ECO:0000313" key="4">
    <source>
        <dbReference type="Proteomes" id="UP000094385"/>
    </source>
</evidence>
<evidence type="ECO:0000256" key="1">
    <source>
        <dbReference type="SAM" id="MobiDB-lite"/>
    </source>
</evidence>
<sequence length="242" mass="26857">MVLLTRLGIAFTALFGLFLILSVALVALQRRRRQRHSPSPYAIQDTYASSLSVNSPGAGKAWLLPMSTRDVICIEDKRYASSSSMALDSCTPSSTRSTLAVSDSFWSSGISETRSASETWRIVMEKMRALLSAKRANTAQVPEIRITFPDELTQDEEENLYYASISEADNAPNENDKSQQKVMQGRRRPRIVIVQMSESGSGAAFVRDVVEDEQAEISMYGKTTPRHLENVDLDTVGGLREK</sequence>
<dbReference type="EMBL" id="KV454289">
    <property type="protein sequence ID" value="ODQ76673.1"/>
    <property type="molecule type" value="Genomic_DNA"/>
</dbReference>
<keyword evidence="2" id="KW-0472">Membrane</keyword>
<proteinExistence type="predicted"/>
<accession>A0A1E3QG35</accession>
<gene>
    <name evidence="3" type="ORF">LIPSTDRAFT_140502</name>
</gene>
<protein>
    <submittedName>
        <fullName evidence="3">Uncharacterized protein</fullName>
    </submittedName>
</protein>
<organism evidence="3 4">
    <name type="scientific">Lipomyces starkeyi NRRL Y-11557</name>
    <dbReference type="NCBI Taxonomy" id="675824"/>
    <lineage>
        <taxon>Eukaryota</taxon>
        <taxon>Fungi</taxon>
        <taxon>Dikarya</taxon>
        <taxon>Ascomycota</taxon>
        <taxon>Saccharomycotina</taxon>
        <taxon>Lipomycetes</taxon>
        <taxon>Lipomycetales</taxon>
        <taxon>Lipomycetaceae</taxon>
        <taxon>Lipomyces</taxon>
    </lineage>
</organism>
<feature type="transmembrane region" description="Helical" evidence="2">
    <location>
        <begin position="6"/>
        <end position="28"/>
    </location>
</feature>
<name>A0A1E3QG35_LIPST</name>
<evidence type="ECO:0000256" key="2">
    <source>
        <dbReference type="SAM" id="Phobius"/>
    </source>
</evidence>